<keyword evidence="4" id="KW-1185">Reference proteome</keyword>
<dbReference type="InterPro" id="IPR036291">
    <property type="entry name" value="NAD(P)-bd_dom_sf"/>
</dbReference>
<dbReference type="Proteomes" id="UP000219439">
    <property type="component" value="Unassembled WGS sequence"/>
</dbReference>
<evidence type="ECO:0000256" key="1">
    <source>
        <dbReference type="ARBA" id="ARBA00006484"/>
    </source>
</evidence>
<dbReference type="RefSeq" id="WP_097154521.1">
    <property type="nucleotide sequence ID" value="NZ_OBEL01000004.1"/>
</dbReference>
<dbReference type="AlphaFoldDB" id="A0A285PEI5"/>
<proteinExistence type="inferred from homology"/>
<dbReference type="InterPro" id="IPR002347">
    <property type="entry name" value="SDR_fam"/>
</dbReference>
<organism evidence="3 4">
    <name type="scientific">Cohaesibacter gelatinilyticus</name>
    <dbReference type="NCBI Taxonomy" id="372072"/>
    <lineage>
        <taxon>Bacteria</taxon>
        <taxon>Pseudomonadati</taxon>
        <taxon>Pseudomonadota</taxon>
        <taxon>Alphaproteobacteria</taxon>
        <taxon>Hyphomicrobiales</taxon>
        <taxon>Cohaesibacteraceae</taxon>
    </lineage>
</organism>
<dbReference type="PANTHER" id="PTHR42760:SF133">
    <property type="entry name" value="3-OXOACYL-[ACYL-CARRIER-PROTEIN] REDUCTASE"/>
    <property type="match status" value="1"/>
</dbReference>
<dbReference type="OrthoDB" id="9803333at2"/>
<keyword evidence="2" id="KW-0560">Oxidoreductase</keyword>
<dbReference type="GO" id="GO:0016616">
    <property type="term" value="F:oxidoreductase activity, acting on the CH-OH group of donors, NAD or NADP as acceptor"/>
    <property type="evidence" value="ECO:0007669"/>
    <property type="project" value="TreeGrafter"/>
</dbReference>
<dbReference type="SUPFAM" id="SSF51735">
    <property type="entry name" value="NAD(P)-binding Rossmann-fold domains"/>
    <property type="match status" value="1"/>
</dbReference>
<accession>A0A285PEI5</accession>
<dbReference type="PRINTS" id="PR00080">
    <property type="entry name" value="SDRFAMILY"/>
</dbReference>
<dbReference type="PRINTS" id="PR00081">
    <property type="entry name" value="GDHRDH"/>
</dbReference>
<evidence type="ECO:0000313" key="4">
    <source>
        <dbReference type="Proteomes" id="UP000219439"/>
    </source>
</evidence>
<name>A0A285PEI5_9HYPH</name>
<dbReference type="PANTHER" id="PTHR42760">
    <property type="entry name" value="SHORT-CHAIN DEHYDROGENASES/REDUCTASES FAMILY MEMBER"/>
    <property type="match status" value="1"/>
</dbReference>
<evidence type="ECO:0000313" key="3">
    <source>
        <dbReference type="EMBL" id="SNZ20139.1"/>
    </source>
</evidence>
<gene>
    <name evidence="3" type="ORF">SAMN06265368_3242</name>
</gene>
<comment type="similarity">
    <text evidence="1">Belongs to the short-chain dehydrogenases/reductases (SDR) family.</text>
</comment>
<reference evidence="3 4" key="1">
    <citation type="submission" date="2017-09" db="EMBL/GenBank/DDBJ databases">
        <authorList>
            <person name="Ehlers B."/>
            <person name="Leendertz F.H."/>
        </authorList>
    </citation>
    <scope>NUCLEOTIDE SEQUENCE [LARGE SCALE GENOMIC DNA]</scope>
    <source>
        <strain evidence="3 4">DSM 18289</strain>
    </source>
</reference>
<dbReference type="EMBL" id="OBEL01000004">
    <property type="protein sequence ID" value="SNZ20139.1"/>
    <property type="molecule type" value="Genomic_DNA"/>
</dbReference>
<dbReference type="Pfam" id="PF13561">
    <property type="entry name" value="adh_short_C2"/>
    <property type="match status" value="1"/>
</dbReference>
<dbReference type="Gene3D" id="3.40.50.720">
    <property type="entry name" value="NAD(P)-binding Rossmann-like Domain"/>
    <property type="match status" value="1"/>
</dbReference>
<protein>
    <submittedName>
        <fullName evidence="3">NAD(P)-dependent dehydrogenase, short-chain alcohol dehydrogenase family</fullName>
    </submittedName>
</protein>
<sequence length="270" mass="29874">MQIDPLFDISQQTVIVTGVAGQLGEQYAQVFLSRGARVSGVDLKASAVTEKLQKDFPETFALYEADIAQKQKLETVQQQMLADGRIPTVLINNAALDSPPSALPEENGPFETYPETSWDKVLDVNLKGTYLCCQVFGGWMAQEECGSIVNVASIYGVVSPDQNIYQYRRDRGEDFYKPVAYSVSKSGLLNLTRYLATYWARQNVRVNTLTIAGVFNHQDDDFLSNYCGRIPIGRMADPDEYNGAMIFLASEASKYMTGSNLVVDGGWTAI</sequence>
<evidence type="ECO:0000256" key="2">
    <source>
        <dbReference type="ARBA" id="ARBA00023002"/>
    </source>
</evidence>